<dbReference type="Pfam" id="PF21018">
    <property type="entry name" value="BipA_C"/>
    <property type="match status" value="1"/>
</dbReference>
<dbReference type="InterPro" id="IPR031157">
    <property type="entry name" value="G_TR_CS"/>
</dbReference>
<feature type="domain" description="Tr-type G" evidence="4">
    <location>
        <begin position="46"/>
        <end position="243"/>
    </location>
</feature>
<dbReference type="SUPFAM" id="SSF54980">
    <property type="entry name" value="EF-G C-terminal domain-like"/>
    <property type="match status" value="2"/>
</dbReference>
<comment type="catalytic activity">
    <reaction evidence="3">
        <text>GTP + H2O = GDP + phosphate + H(+)</text>
        <dbReference type="Rhea" id="RHEA:19669"/>
        <dbReference type="ChEBI" id="CHEBI:15377"/>
        <dbReference type="ChEBI" id="CHEBI:15378"/>
        <dbReference type="ChEBI" id="CHEBI:37565"/>
        <dbReference type="ChEBI" id="CHEBI:43474"/>
        <dbReference type="ChEBI" id="CHEBI:58189"/>
    </reaction>
</comment>
<dbReference type="GO" id="GO:0003924">
    <property type="term" value="F:GTPase activity"/>
    <property type="evidence" value="ECO:0007669"/>
    <property type="project" value="UniProtKB-UniRule"/>
</dbReference>
<dbReference type="NCBIfam" id="TIGR01394">
    <property type="entry name" value="TypA_BipA"/>
    <property type="match status" value="1"/>
</dbReference>
<keyword evidence="3" id="KW-0963">Cytoplasm</keyword>
<dbReference type="InterPro" id="IPR042116">
    <property type="entry name" value="TypA/BipA_C"/>
</dbReference>
<comment type="similarity">
    <text evidence="3">Belongs to the TRAFAC class translation factor GTPase superfamily. Classic translation factor GTPase family. BipA subfamily.</text>
</comment>
<dbReference type="FunFam" id="3.30.70.870:FF:000003">
    <property type="entry name" value="GTP-binding protein TypA"/>
    <property type="match status" value="1"/>
</dbReference>
<dbReference type="GO" id="GO:0000049">
    <property type="term" value="F:tRNA binding"/>
    <property type="evidence" value="ECO:0007669"/>
    <property type="project" value="UniProtKB-KW"/>
</dbReference>
<dbReference type="Pfam" id="PF22042">
    <property type="entry name" value="EF-G_D2"/>
    <property type="match status" value="1"/>
</dbReference>
<dbReference type="FunFam" id="2.40.50.250:FF:000001">
    <property type="entry name" value="GTP-binding protein TypA"/>
    <property type="match status" value="1"/>
</dbReference>
<name>A0A6J4V828_9BACT</name>
<comment type="subunit">
    <text evidence="3">Monomer.</text>
</comment>
<dbReference type="EC" id="3.6.5.-" evidence="3"/>
<dbReference type="InterPro" id="IPR027417">
    <property type="entry name" value="P-loop_NTPase"/>
</dbReference>
<dbReference type="InterPro" id="IPR048876">
    <property type="entry name" value="BipA_C"/>
</dbReference>
<dbReference type="GO" id="GO:0005829">
    <property type="term" value="C:cytosol"/>
    <property type="evidence" value="ECO:0007669"/>
    <property type="project" value="TreeGrafter"/>
</dbReference>
<dbReference type="InterPro" id="IPR035651">
    <property type="entry name" value="BipA_V"/>
</dbReference>
<keyword evidence="3" id="KW-0820">tRNA-binding</keyword>
<dbReference type="GO" id="GO:0000027">
    <property type="term" value="P:ribosomal large subunit assembly"/>
    <property type="evidence" value="ECO:0007669"/>
    <property type="project" value="UniProtKB-UniRule"/>
</dbReference>
<keyword evidence="3" id="KW-0378">Hydrolase</keyword>
<dbReference type="Gene3D" id="3.30.70.870">
    <property type="entry name" value="Elongation Factor G (Translational Gtpase), domain 3"/>
    <property type="match status" value="1"/>
</dbReference>
<dbReference type="CDD" id="cd03710">
    <property type="entry name" value="BipA_TypA_C"/>
    <property type="match status" value="1"/>
</dbReference>
<keyword evidence="3" id="KW-0690">Ribosome biogenesis</keyword>
<reference evidence="5" key="1">
    <citation type="submission" date="2020-02" db="EMBL/GenBank/DDBJ databases">
        <authorList>
            <person name="Meier V. D."/>
        </authorList>
    </citation>
    <scope>NUCLEOTIDE SEQUENCE</scope>
    <source>
        <strain evidence="5">AVDCRST_MAG19</strain>
    </source>
</reference>
<dbReference type="Gene3D" id="2.40.30.10">
    <property type="entry name" value="Translation factors"/>
    <property type="match status" value="1"/>
</dbReference>
<dbReference type="CDD" id="cd01891">
    <property type="entry name" value="TypA_BipA"/>
    <property type="match status" value="1"/>
</dbReference>
<dbReference type="Gene3D" id="2.40.50.250">
    <property type="entry name" value="bipa protein"/>
    <property type="match status" value="1"/>
</dbReference>
<dbReference type="Gene3D" id="3.40.50.300">
    <property type="entry name" value="P-loop containing nucleotide triphosphate hydrolases"/>
    <property type="match status" value="1"/>
</dbReference>
<evidence type="ECO:0000259" key="4">
    <source>
        <dbReference type="PROSITE" id="PS51722"/>
    </source>
</evidence>
<dbReference type="InterPro" id="IPR047041">
    <property type="entry name" value="BipA_GTP-bd_dom"/>
</dbReference>
<dbReference type="InterPro" id="IPR000640">
    <property type="entry name" value="EFG_V-like"/>
</dbReference>
<dbReference type="CDD" id="cd03691">
    <property type="entry name" value="BipA_TypA_II"/>
    <property type="match status" value="1"/>
</dbReference>
<dbReference type="PRINTS" id="PR00315">
    <property type="entry name" value="ELONGATNFCT"/>
</dbReference>
<dbReference type="PANTHER" id="PTHR42908:SF8">
    <property type="entry name" value="TR-TYPE G DOMAIN-CONTAINING PROTEIN"/>
    <property type="match status" value="1"/>
</dbReference>
<evidence type="ECO:0000256" key="1">
    <source>
        <dbReference type="ARBA" id="ARBA00022741"/>
    </source>
</evidence>
<proteinExistence type="inferred from homology"/>
<protein>
    <recommendedName>
        <fullName evidence="3">Large ribosomal subunit assembly factor BipA</fullName>
        <ecNumber evidence="3">3.6.5.-</ecNumber>
    </recommendedName>
    <alternativeName>
        <fullName evidence="3">GTP-binding protein BipA</fullName>
    </alternativeName>
</protein>
<dbReference type="FunFam" id="3.30.70.240:FF:000002">
    <property type="entry name" value="GTP-binding protein TypA"/>
    <property type="match status" value="1"/>
</dbReference>
<dbReference type="PROSITE" id="PS00301">
    <property type="entry name" value="G_TR_1"/>
    <property type="match status" value="1"/>
</dbReference>
<organism evidence="5">
    <name type="scientific">uncultured Thermomicrobiales bacterium</name>
    <dbReference type="NCBI Taxonomy" id="1645740"/>
    <lineage>
        <taxon>Bacteria</taxon>
        <taxon>Pseudomonadati</taxon>
        <taxon>Thermomicrobiota</taxon>
        <taxon>Thermomicrobia</taxon>
        <taxon>Thermomicrobiales</taxon>
        <taxon>environmental samples</taxon>
    </lineage>
</organism>
<comment type="subcellular location">
    <subcellularLocation>
        <location evidence="3">Cytoplasm</location>
    </subcellularLocation>
    <text evidence="3">Binds to ribosomes.</text>
</comment>
<dbReference type="SUPFAM" id="SSF50447">
    <property type="entry name" value="Translation proteins"/>
    <property type="match status" value="1"/>
</dbReference>
<sequence length="656" mass="70706">MRVGTGHVAWQRFRASEAMAVTVAVEMVDAIETTANGAATGLRPRADLRNVAIIAHVDHGKTTLVDGLLKQSNVFRDPDAAGSLILDSNDLERERGITILSKNTAIAYGAVKINVIDTPGHADFGGEVERVLNMADGCLLLVDAVEGPMPQTRTVLGRALARGLRPIVVVNKIDRPAARSEEVVGLVQDLFLELATDADQLEFPVLYTIARDGRAGTTPDATALAPDLRPLLEAIVAEVPPPLVDPDAPFQMLIASLDYDTHRGRIAIGRIGRGRVRVGDTLLHLGPGGEQARQRISALTVFAGLGRREVTEAEAGEIVALAGFNDAKIGATLADPSLPERLDVIEVEEPTLRLTFGVNTSPLAGREGQYSTSRQLGERLYRELETNLSLKIEPTAQADVFAVSGRGELHLSILIETMRREGYEFQVSRPEVITKEVDGQTLEPIEHLVIDTTDQFVGVITDLVGGRKARLMDMVNDGRGNVRLEFAIPTRGLIGLRNAFLTATKGNGVLASRLLAYEPWQGQIASSRSGALVASEGGVALAHGIANAQERGLTFIEPGTVVYEGMVVGQQPRPGDLAVNICRAKKLTNMRASTSDISIRLTPPVQLSLEQALDFLADDELLEVTPQGWRLRKRLLTQDERAKAKKRGQEASASRG</sequence>
<keyword evidence="1 3" id="KW-0547">Nucleotide-binding</keyword>
<dbReference type="GO" id="GO:0005525">
    <property type="term" value="F:GTP binding"/>
    <property type="evidence" value="ECO:0007669"/>
    <property type="project" value="UniProtKB-UniRule"/>
</dbReference>
<dbReference type="EMBL" id="CADCWL010000127">
    <property type="protein sequence ID" value="CAA9569110.1"/>
    <property type="molecule type" value="Genomic_DNA"/>
</dbReference>
<dbReference type="PANTHER" id="PTHR42908">
    <property type="entry name" value="TRANSLATION ELONGATION FACTOR-RELATED"/>
    <property type="match status" value="1"/>
</dbReference>
<dbReference type="PROSITE" id="PS51722">
    <property type="entry name" value="G_TR_2"/>
    <property type="match status" value="1"/>
</dbReference>
<dbReference type="Gene3D" id="3.30.70.240">
    <property type="match status" value="1"/>
</dbReference>
<evidence type="ECO:0000313" key="5">
    <source>
        <dbReference type="EMBL" id="CAA9569110.1"/>
    </source>
</evidence>
<keyword evidence="3" id="KW-0694">RNA-binding</keyword>
<evidence type="ECO:0000256" key="2">
    <source>
        <dbReference type="ARBA" id="ARBA00023134"/>
    </source>
</evidence>
<dbReference type="InterPro" id="IPR035647">
    <property type="entry name" value="EFG_III/V"/>
</dbReference>
<dbReference type="NCBIfam" id="TIGR00231">
    <property type="entry name" value="small_GTP"/>
    <property type="match status" value="1"/>
</dbReference>
<dbReference type="AlphaFoldDB" id="A0A6J4V828"/>
<dbReference type="CDD" id="cd16263">
    <property type="entry name" value="BipA_III"/>
    <property type="match status" value="1"/>
</dbReference>
<dbReference type="GO" id="GO:0019843">
    <property type="term" value="F:rRNA binding"/>
    <property type="evidence" value="ECO:0007669"/>
    <property type="project" value="UniProtKB-KW"/>
</dbReference>
<dbReference type="Pfam" id="PF00009">
    <property type="entry name" value="GTP_EFTU"/>
    <property type="match status" value="1"/>
</dbReference>
<dbReference type="InterPro" id="IPR005225">
    <property type="entry name" value="Small_GTP-bd"/>
</dbReference>
<gene>
    <name evidence="3" type="primary">bipA</name>
    <name evidence="5" type="ORF">AVDCRST_MAG19-2595</name>
</gene>
<dbReference type="InterPro" id="IPR006298">
    <property type="entry name" value="BipA"/>
</dbReference>
<dbReference type="InterPro" id="IPR047042">
    <property type="entry name" value="BipA_II"/>
</dbReference>
<dbReference type="HAMAP" id="MF_00849">
    <property type="entry name" value="BipA"/>
    <property type="match status" value="1"/>
</dbReference>
<dbReference type="FunFam" id="3.40.50.300:FF:000055">
    <property type="entry name" value="GTP-binding protein TypA"/>
    <property type="match status" value="1"/>
</dbReference>
<evidence type="ECO:0000256" key="3">
    <source>
        <dbReference type="HAMAP-Rule" id="MF_00849"/>
    </source>
</evidence>
<dbReference type="GO" id="GO:1990904">
    <property type="term" value="C:ribonucleoprotein complex"/>
    <property type="evidence" value="ECO:0007669"/>
    <property type="project" value="TreeGrafter"/>
</dbReference>
<dbReference type="Pfam" id="PF00679">
    <property type="entry name" value="EFG_C"/>
    <property type="match status" value="1"/>
</dbReference>
<keyword evidence="3" id="KW-0699">rRNA-binding</keyword>
<comment type="function">
    <text evidence="3">A 50S ribosomal subunit assembly protein with GTPase activity, required for 50S subunit assembly at low temperatures, may also play a role in translation. Binds GTP and analogs. Binds the 70S ribosome between the 30S and 50S subunits, in a similar position as ribosome-bound EF-G; it contacts a number of ribosomal proteins, both rRNAs and the A-site tRNA.</text>
</comment>
<dbReference type="InterPro" id="IPR000795">
    <property type="entry name" value="T_Tr_GTP-bd_dom"/>
</dbReference>
<feature type="binding site" evidence="3">
    <location>
        <begin position="58"/>
        <end position="63"/>
    </location>
    <ligand>
        <name>GTP</name>
        <dbReference type="ChEBI" id="CHEBI:37565"/>
    </ligand>
</feature>
<dbReference type="InterPro" id="IPR053905">
    <property type="entry name" value="EF-G-like_DII"/>
</dbReference>
<dbReference type="InterPro" id="IPR047043">
    <property type="entry name" value="BipA_III"/>
</dbReference>
<dbReference type="InterPro" id="IPR009000">
    <property type="entry name" value="Transl_B-barrel_sf"/>
</dbReference>
<feature type="binding site" evidence="3">
    <location>
        <begin position="171"/>
        <end position="174"/>
    </location>
    <ligand>
        <name>GTP</name>
        <dbReference type="ChEBI" id="CHEBI:37565"/>
    </ligand>
</feature>
<keyword evidence="2 3" id="KW-0342">GTP-binding</keyword>
<accession>A0A6J4V828</accession>
<dbReference type="GO" id="GO:0043022">
    <property type="term" value="F:ribosome binding"/>
    <property type="evidence" value="ECO:0007669"/>
    <property type="project" value="UniProtKB-UniRule"/>
</dbReference>
<dbReference type="SUPFAM" id="SSF52540">
    <property type="entry name" value="P-loop containing nucleoside triphosphate hydrolases"/>
    <property type="match status" value="1"/>
</dbReference>